<protein>
    <recommendedName>
        <fullName evidence="12">Phosphoserine aminotransferase</fullName>
        <ecNumber evidence="12">2.6.1.52</ecNumber>
    </recommendedName>
    <alternativeName>
        <fullName evidence="12">Phosphohydroxythreonine aminotransferase</fullName>
        <shortName evidence="12">PSAT</shortName>
    </alternativeName>
</protein>
<dbReference type="eggNOG" id="COG1932">
    <property type="taxonomic scope" value="Bacteria"/>
</dbReference>
<dbReference type="HAMAP" id="MF_00160">
    <property type="entry name" value="SerC_aminotrans_5"/>
    <property type="match status" value="1"/>
</dbReference>
<dbReference type="STRING" id="742823.HMPREF9465_02326"/>
<dbReference type="Pfam" id="PF00266">
    <property type="entry name" value="Aminotran_5"/>
    <property type="match status" value="1"/>
</dbReference>
<dbReference type="PANTHER" id="PTHR43247">
    <property type="entry name" value="PHOSPHOSERINE AMINOTRANSFERASE"/>
    <property type="match status" value="1"/>
</dbReference>
<dbReference type="HOGENOM" id="CLU_034866_0_2_4"/>
<evidence type="ECO:0000256" key="8">
    <source>
        <dbReference type="ARBA" id="ARBA00023096"/>
    </source>
</evidence>
<feature type="modified residue" description="N6-(pyridoxal phosphate)lysine" evidence="12">
    <location>
        <position position="194"/>
    </location>
</feature>
<dbReference type="Gene3D" id="3.90.1150.10">
    <property type="entry name" value="Aspartate Aminotransferase, domain 1"/>
    <property type="match status" value="1"/>
</dbReference>
<evidence type="ECO:0000256" key="3">
    <source>
        <dbReference type="ARBA" id="ARBA00006904"/>
    </source>
</evidence>
<evidence type="ECO:0000256" key="4">
    <source>
        <dbReference type="ARBA" id="ARBA00022576"/>
    </source>
</evidence>
<gene>
    <name evidence="12" type="primary">serC</name>
    <name evidence="14" type="ORF">HMPREF9465_02326</name>
</gene>
<evidence type="ECO:0000259" key="13">
    <source>
        <dbReference type="Pfam" id="PF00266"/>
    </source>
</evidence>
<evidence type="ECO:0000256" key="11">
    <source>
        <dbReference type="ARBA" id="ARBA00049007"/>
    </source>
</evidence>
<evidence type="ECO:0000256" key="7">
    <source>
        <dbReference type="ARBA" id="ARBA00022898"/>
    </source>
</evidence>
<dbReference type="Proteomes" id="UP000005835">
    <property type="component" value="Unassembled WGS sequence"/>
</dbReference>
<sequence length="362" mass="40363">MGRPFNFAAGPSMLPESVLKSVSDAVIDYEGHGYSILEMMHRKPPFEAILLELKSRVKSLLAVPDDFEILFCPGGGKTQFAMVPLNLVTQGCRGGYVVTGTWSRMASEECRRVSRETTLWAGNNRELPANVIHVPRDVEYVYFCDNETVDGTEFKGLPAVDDNDALFVSDMSSNFMSRPVDWTRYAAVWAGVQKNFGTAGLACVIVRRDQLGCAAETVPQMLDWSVYARNNSLQNTPPVLQFYTAMLMARWVDEQGGVAEMDRRAKERSALLYDTIDSMGDFYVSRIAPEARSRMNVVFTLADETLLPVFVKEAEAQGLTNLAGHRSVGGLRASLYNVMPMEGVERLTAFMRDFAGRHVERH</sequence>
<feature type="domain" description="Aminotransferase class V" evidence="13">
    <location>
        <begin position="5"/>
        <end position="347"/>
    </location>
</feature>
<dbReference type="InterPro" id="IPR015422">
    <property type="entry name" value="PyrdxlP-dep_Trfase_small"/>
</dbReference>
<evidence type="ECO:0000313" key="14">
    <source>
        <dbReference type="EMBL" id="EKB30058.1"/>
    </source>
</evidence>
<comment type="catalytic activity">
    <reaction evidence="11 12">
        <text>O-phospho-L-serine + 2-oxoglutarate = 3-phosphooxypyruvate + L-glutamate</text>
        <dbReference type="Rhea" id="RHEA:14329"/>
        <dbReference type="ChEBI" id="CHEBI:16810"/>
        <dbReference type="ChEBI" id="CHEBI:18110"/>
        <dbReference type="ChEBI" id="CHEBI:29985"/>
        <dbReference type="ChEBI" id="CHEBI:57524"/>
        <dbReference type="EC" id="2.6.1.52"/>
    </reaction>
</comment>
<keyword evidence="6 12" id="KW-0808">Transferase</keyword>
<proteinExistence type="inferred from homology"/>
<feature type="binding site" evidence="12">
    <location>
        <position position="170"/>
    </location>
    <ligand>
        <name>pyridoxal 5'-phosphate</name>
        <dbReference type="ChEBI" id="CHEBI:597326"/>
    </ligand>
</feature>
<comment type="subunit">
    <text evidence="12">Homodimer.</text>
</comment>
<dbReference type="EC" id="2.6.1.52" evidence="12"/>
<evidence type="ECO:0000256" key="2">
    <source>
        <dbReference type="ARBA" id="ARBA00005099"/>
    </source>
</evidence>
<dbReference type="GO" id="GO:0004648">
    <property type="term" value="F:O-phospho-L-serine:2-oxoglutarate aminotransferase activity"/>
    <property type="evidence" value="ECO:0007669"/>
    <property type="project" value="UniProtKB-UniRule"/>
</dbReference>
<dbReference type="InterPro" id="IPR015421">
    <property type="entry name" value="PyrdxlP-dep_Trfase_major"/>
</dbReference>
<keyword evidence="8 12" id="KW-0664">Pyridoxine biosynthesis</keyword>
<organism evidence="14 15">
    <name type="scientific">Sutterella wadsworthensis 2_1_59BFAA</name>
    <dbReference type="NCBI Taxonomy" id="742823"/>
    <lineage>
        <taxon>Bacteria</taxon>
        <taxon>Pseudomonadati</taxon>
        <taxon>Pseudomonadota</taxon>
        <taxon>Betaproteobacteria</taxon>
        <taxon>Burkholderiales</taxon>
        <taxon>Sutterellaceae</taxon>
        <taxon>Sutterella</taxon>
    </lineage>
</organism>
<keyword evidence="12" id="KW-0963">Cytoplasm</keyword>
<keyword evidence="15" id="KW-1185">Reference proteome</keyword>
<dbReference type="Gene3D" id="3.40.640.10">
    <property type="entry name" value="Type I PLP-dependent aspartate aminotransferase-like (Major domain)"/>
    <property type="match status" value="1"/>
</dbReference>
<keyword evidence="4 12" id="KW-0032">Aminotransferase</keyword>
<evidence type="ECO:0000256" key="1">
    <source>
        <dbReference type="ARBA" id="ARBA00004915"/>
    </source>
</evidence>
<comment type="catalytic activity">
    <reaction evidence="10 12">
        <text>4-(phosphooxy)-L-threonine + 2-oxoglutarate = (R)-3-hydroxy-2-oxo-4-phosphooxybutanoate + L-glutamate</text>
        <dbReference type="Rhea" id="RHEA:16573"/>
        <dbReference type="ChEBI" id="CHEBI:16810"/>
        <dbReference type="ChEBI" id="CHEBI:29985"/>
        <dbReference type="ChEBI" id="CHEBI:58452"/>
        <dbReference type="ChEBI" id="CHEBI:58538"/>
        <dbReference type="EC" id="2.6.1.52"/>
    </reaction>
</comment>
<comment type="subcellular location">
    <subcellularLocation>
        <location evidence="12">Cytoplasm</location>
    </subcellularLocation>
</comment>
<dbReference type="InterPro" id="IPR015424">
    <property type="entry name" value="PyrdxlP-dep_Trfase"/>
</dbReference>
<dbReference type="InterPro" id="IPR000192">
    <property type="entry name" value="Aminotrans_V_dom"/>
</dbReference>
<dbReference type="RefSeq" id="WP_005437293.1">
    <property type="nucleotide sequence ID" value="NZ_JH815522.1"/>
</dbReference>
<dbReference type="UniPathway" id="UPA00244">
    <property type="reaction ID" value="UER00311"/>
</dbReference>
<dbReference type="GO" id="GO:0030170">
    <property type="term" value="F:pyridoxal phosphate binding"/>
    <property type="evidence" value="ECO:0007669"/>
    <property type="project" value="UniProtKB-UniRule"/>
</dbReference>
<dbReference type="PIRSF" id="PIRSF000525">
    <property type="entry name" value="SerC"/>
    <property type="match status" value="1"/>
</dbReference>
<dbReference type="InterPro" id="IPR022278">
    <property type="entry name" value="Pser_aminoTfrase"/>
</dbReference>
<feature type="binding site" evidence="12">
    <location>
        <position position="42"/>
    </location>
    <ligand>
        <name>L-glutamate</name>
        <dbReference type="ChEBI" id="CHEBI:29985"/>
    </ligand>
</feature>
<dbReference type="UniPathway" id="UPA00135">
    <property type="reaction ID" value="UER00197"/>
</dbReference>
<comment type="cofactor">
    <cofactor evidence="12">
        <name>pyridoxal 5'-phosphate</name>
        <dbReference type="ChEBI" id="CHEBI:597326"/>
    </cofactor>
    <text evidence="12">Binds 1 pyridoxal phosphate per subunit.</text>
</comment>
<keyword evidence="7 12" id="KW-0663">Pyridoxal phosphate</keyword>
<dbReference type="PATRIC" id="fig|742823.3.peg.2329"/>
<feature type="binding site" evidence="12">
    <location>
        <position position="148"/>
    </location>
    <ligand>
        <name>pyridoxal 5'-phosphate</name>
        <dbReference type="ChEBI" id="CHEBI:597326"/>
    </ligand>
</feature>
<evidence type="ECO:0000256" key="6">
    <source>
        <dbReference type="ARBA" id="ARBA00022679"/>
    </source>
</evidence>
<dbReference type="GO" id="GO:0005737">
    <property type="term" value="C:cytoplasm"/>
    <property type="evidence" value="ECO:0007669"/>
    <property type="project" value="UniProtKB-SubCell"/>
</dbReference>
<comment type="caution">
    <text evidence="14">The sequence shown here is derived from an EMBL/GenBank/DDBJ whole genome shotgun (WGS) entry which is preliminary data.</text>
</comment>
<dbReference type="GO" id="GO:0008615">
    <property type="term" value="P:pyridoxine biosynthetic process"/>
    <property type="evidence" value="ECO:0007669"/>
    <property type="project" value="UniProtKB-UniRule"/>
</dbReference>
<dbReference type="FunFam" id="3.40.640.10:FF:000010">
    <property type="entry name" value="Phosphoserine aminotransferase"/>
    <property type="match status" value="1"/>
</dbReference>
<name>K1JTT6_9BURK</name>
<dbReference type="FunFam" id="3.90.1150.10:FF:000006">
    <property type="entry name" value="Phosphoserine aminotransferase"/>
    <property type="match status" value="1"/>
</dbReference>
<keyword evidence="5 12" id="KW-0028">Amino-acid biosynthesis</keyword>
<dbReference type="GO" id="GO:0006564">
    <property type="term" value="P:L-serine biosynthetic process"/>
    <property type="evidence" value="ECO:0007669"/>
    <property type="project" value="UniProtKB-UniRule"/>
</dbReference>
<accession>K1JTT6</accession>
<comment type="pathway">
    <text evidence="2 12">Amino-acid biosynthesis; L-serine biosynthesis; L-serine from 3-phospho-D-glycerate: step 2/3.</text>
</comment>
<evidence type="ECO:0000313" key="15">
    <source>
        <dbReference type="Proteomes" id="UP000005835"/>
    </source>
</evidence>
<evidence type="ECO:0000256" key="12">
    <source>
        <dbReference type="HAMAP-Rule" id="MF_00160"/>
    </source>
</evidence>
<dbReference type="NCBIfam" id="NF003764">
    <property type="entry name" value="PRK05355.1"/>
    <property type="match status" value="1"/>
</dbReference>
<comment type="caution">
    <text evidence="12">Lacks conserved residue(s) required for the propagation of feature annotation.</text>
</comment>
<evidence type="ECO:0000256" key="9">
    <source>
        <dbReference type="ARBA" id="ARBA00023299"/>
    </source>
</evidence>
<feature type="binding site" evidence="12">
    <location>
        <position position="193"/>
    </location>
    <ligand>
        <name>pyridoxal 5'-phosphate</name>
        <dbReference type="ChEBI" id="CHEBI:597326"/>
    </ligand>
</feature>
<feature type="binding site" evidence="12">
    <location>
        <position position="102"/>
    </location>
    <ligand>
        <name>pyridoxal 5'-phosphate</name>
        <dbReference type="ChEBI" id="CHEBI:597326"/>
    </ligand>
</feature>
<feature type="binding site" evidence="12">
    <location>
        <begin position="235"/>
        <end position="236"/>
    </location>
    <ligand>
        <name>pyridoxal 5'-phosphate</name>
        <dbReference type="ChEBI" id="CHEBI:597326"/>
    </ligand>
</feature>
<dbReference type="PANTHER" id="PTHR43247:SF1">
    <property type="entry name" value="PHOSPHOSERINE AMINOTRANSFERASE"/>
    <property type="match status" value="1"/>
</dbReference>
<comment type="function">
    <text evidence="12">Catalyzes the reversible conversion of 3-phosphohydroxypyruvate to phosphoserine and of 3-hydroxy-2-oxo-4-phosphonooxybutanoate to phosphohydroxythreonine.</text>
</comment>
<dbReference type="AlphaFoldDB" id="K1JTT6"/>
<reference evidence="14 15" key="1">
    <citation type="submission" date="2012-05" db="EMBL/GenBank/DDBJ databases">
        <title>The Genome Sequence of Sutterella wadsworthensis 2_1_59BFAA.</title>
        <authorList>
            <consortium name="The Broad Institute Genome Sequencing Platform"/>
            <person name="Earl A."/>
            <person name="Ward D."/>
            <person name="Feldgarden M."/>
            <person name="Gevers D."/>
            <person name="Daigneault M."/>
            <person name="Strauss J."/>
            <person name="Allen-Vercoe E."/>
            <person name="Walker B."/>
            <person name="Young S.K."/>
            <person name="Zeng Q."/>
            <person name="Gargeya S."/>
            <person name="Fitzgerald M."/>
            <person name="Haas B."/>
            <person name="Abouelleil A."/>
            <person name="Alvarado L."/>
            <person name="Arachchi H.M."/>
            <person name="Berlin A.M."/>
            <person name="Chapman S.B."/>
            <person name="Goldberg J."/>
            <person name="Griggs A."/>
            <person name="Gujja S."/>
            <person name="Hansen M."/>
            <person name="Howarth C."/>
            <person name="Imamovic A."/>
            <person name="Larimer J."/>
            <person name="McCowen C."/>
            <person name="Montmayeur A."/>
            <person name="Murphy C."/>
            <person name="Neiman D."/>
            <person name="Pearson M."/>
            <person name="Priest M."/>
            <person name="Roberts A."/>
            <person name="Saif S."/>
            <person name="Shea T."/>
            <person name="Sisk P."/>
            <person name="Sykes S."/>
            <person name="Wortman J."/>
            <person name="Nusbaum C."/>
            <person name="Birren B."/>
        </authorList>
    </citation>
    <scope>NUCLEOTIDE SEQUENCE [LARGE SCALE GENOMIC DNA]</scope>
    <source>
        <strain evidence="14 15">2_1_59BFAA</strain>
    </source>
</reference>
<dbReference type="SUPFAM" id="SSF53383">
    <property type="entry name" value="PLP-dependent transferases"/>
    <property type="match status" value="1"/>
</dbReference>
<comment type="similarity">
    <text evidence="3 12">Belongs to the class-V pyridoxal-phosphate-dependent aminotransferase family. SerC subfamily.</text>
</comment>
<evidence type="ECO:0000256" key="5">
    <source>
        <dbReference type="ARBA" id="ARBA00022605"/>
    </source>
</evidence>
<dbReference type="EMBL" id="ADMG01000058">
    <property type="protein sequence ID" value="EKB30058.1"/>
    <property type="molecule type" value="Genomic_DNA"/>
</dbReference>
<comment type="pathway">
    <text evidence="1 12">Cofactor biosynthesis; pyridoxine 5'-phosphate biosynthesis; pyridoxine 5'-phosphate from D-erythrose 4-phosphate: step 3/5.</text>
</comment>
<evidence type="ECO:0000256" key="10">
    <source>
        <dbReference type="ARBA" id="ARBA00047630"/>
    </source>
</evidence>
<keyword evidence="9 12" id="KW-0718">Serine biosynthesis</keyword>
<dbReference type="OrthoDB" id="9809412at2"/>